<accession>A0A419XA29</accession>
<dbReference type="PANTHER" id="PTHR22916">
    <property type="entry name" value="GLYCOSYLTRANSFERASE"/>
    <property type="match status" value="1"/>
</dbReference>
<dbReference type="RefSeq" id="WP_120239363.1">
    <property type="nucleotide sequence ID" value="NZ_RAPQ01000008.1"/>
</dbReference>
<comment type="caution">
    <text evidence="4">The sequence shown here is derived from an EMBL/GenBank/DDBJ whole genome shotgun (WGS) entry which is preliminary data.</text>
</comment>
<dbReference type="OrthoDB" id="1114838at2"/>
<dbReference type="AlphaFoldDB" id="A0A419XA29"/>
<keyword evidence="2 4" id="KW-0808">Transferase</keyword>
<dbReference type="Gene3D" id="3.90.550.10">
    <property type="entry name" value="Spore Coat Polysaccharide Biosynthesis Protein SpsA, Chain A"/>
    <property type="match status" value="1"/>
</dbReference>
<keyword evidence="5" id="KW-1185">Reference proteome</keyword>
<gene>
    <name evidence="4" type="ORF">BXY64_1628</name>
</gene>
<proteinExistence type="predicted"/>
<dbReference type="InterPro" id="IPR001173">
    <property type="entry name" value="Glyco_trans_2-like"/>
</dbReference>
<organism evidence="4 5">
    <name type="scientific">Marinifilum flexuosum</name>
    <dbReference type="NCBI Taxonomy" id="1117708"/>
    <lineage>
        <taxon>Bacteria</taxon>
        <taxon>Pseudomonadati</taxon>
        <taxon>Bacteroidota</taxon>
        <taxon>Bacteroidia</taxon>
        <taxon>Marinilabiliales</taxon>
        <taxon>Marinifilaceae</taxon>
    </lineage>
</organism>
<evidence type="ECO:0000256" key="2">
    <source>
        <dbReference type="ARBA" id="ARBA00022679"/>
    </source>
</evidence>
<evidence type="ECO:0000313" key="5">
    <source>
        <dbReference type="Proteomes" id="UP000284531"/>
    </source>
</evidence>
<sequence>MTKVSVIIPIYKVEKYIEKCVRSLFEQTYSEMEYIFVDDCSPDNSISILKRVLEDYPFRKKQLKIIRNNKNLGSACVRNIGLKAASGDYIGWVDADDWADLDMFQCLVEKAIDCKSEVVICDYYEEWTGQSIEIKQSINNSKILPQMFNRNKTVSWALWNKLFEANLIKKFDFVNNADMGEDMMIVVSTLLATNKVSYLNKSLYHYNRSNLNSLVNNWSKDKILQLITNTNNLEINAKRIGVYSRKEISKIKLISKYHLLDYHIADYKLWRELYPEANYYILCNNYFSVKAKIIQAIVWFRLNFLYKAIMSIKN</sequence>
<evidence type="ECO:0000313" key="4">
    <source>
        <dbReference type="EMBL" id="RKE04601.1"/>
    </source>
</evidence>
<dbReference type="Proteomes" id="UP000284531">
    <property type="component" value="Unassembled WGS sequence"/>
</dbReference>
<evidence type="ECO:0000259" key="3">
    <source>
        <dbReference type="Pfam" id="PF00535"/>
    </source>
</evidence>
<name>A0A419XA29_9BACT</name>
<keyword evidence="1" id="KW-0328">Glycosyltransferase</keyword>
<dbReference type="SUPFAM" id="SSF53448">
    <property type="entry name" value="Nucleotide-diphospho-sugar transferases"/>
    <property type="match status" value="1"/>
</dbReference>
<dbReference type="EMBL" id="RAPQ01000008">
    <property type="protein sequence ID" value="RKE04601.1"/>
    <property type="molecule type" value="Genomic_DNA"/>
</dbReference>
<dbReference type="GO" id="GO:0016758">
    <property type="term" value="F:hexosyltransferase activity"/>
    <property type="evidence" value="ECO:0007669"/>
    <property type="project" value="UniProtKB-ARBA"/>
</dbReference>
<protein>
    <submittedName>
        <fullName evidence="4">Glycosyltransferase involved in cell wall biosynthesis</fullName>
    </submittedName>
</protein>
<evidence type="ECO:0000256" key="1">
    <source>
        <dbReference type="ARBA" id="ARBA00022676"/>
    </source>
</evidence>
<dbReference type="InterPro" id="IPR029044">
    <property type="entry name" value="Nucleotide-diphossugar_trans"/>
</dbReference>
<reference evidence="4 5" key="1">
    <citation type="submission" date="2018-09" db="EMBL/GenBank/DDBJ databases">
        <title>Genomic Encyclopedia of Archaeal and Bacterial Type Strains, Phase II (KMG-II): from individual species to whole genera.</title>
        <authorList>
            <person name="Goeker M."/>
        </authorList>
    </citation>
    <scope>NUCLEOTIDE SEQUENCE [LARGE SCALE GENOMIC DNA]</scope>
    <source>
        <strain evidence="4 5">DSM 21950</strain>
    </source>
</reference>
<dbReference type="CDD" id="cd00761">
    <property type="entry name" value="Glyco_tranf_GTA_type"/>
    <property type="match status" value="1"/>
</dbReference>
<feature type="domain" description="Glycosyltransferase 2-like" evidence="3">
    <location>
        <begin position="5"/>
        <end position="125"/>
    </location>
</feature>
<dbReference type="Pfam" id="PF00535">
    <property type="entry name" value="Glycos_transf_2"/>
    <property type="match status" value="1"/>
</dbReference>
<dbReference type="PANTHER" id="PTHR22916:SF51">
    <property type="entry name" value="GLYCOSYLTRANSFERASE EPSH-RELATED"/>
    <property type="match status" value="1"/>
</dbReference>